<evidence type="ECO:0000313" key="3">
    <source>
        <dbReference type="Proteomes" id="UP000162467"/>
    </source>
</evidence>
<evidence type="ECO:0000313" key="2">
    <source>
        <dbReference type="EMBL" id="AAF60057.1"/>
    </source>
</evidence>
<dbReference type="Proteomes" id="UP000162467">
    <property type="component" value="Genome"/>
</dbReference>
<name>Q9J2I4_9GAMA</name>
<organism evidence="2 3">
    <name type="scientific">Rhesus monkey rhadinovirus H26-95</name>
    <dbReference type="NCBI Taxonomy" id="69256"/>
    <lineage>
        <taxon>Viruses</taxon>
        <taxon>Duplodnaviria</taxon>
        <taxon>Heunggongvirae</taxon>
        <taxon>Peploviricota</taxon>
        <taxon>Herviviricetes</taxon>
        <taxon>Herpesvirales</taxon>
        <taxon>Orthoherpesviridae</taxon>
        <taxon>Gammaherpesvirinae</taxon>
        <taxon>Rhadinovirus</taxon>
        <taxon>Rhadinovirus macacinegamma5</taxon>
        <taxon>Macacine gammaherpesvirus 5</taxon>
    </lineage>
</organism>
<feature type="compositionally biased region" description="Basic and acidic residues" evidence="1">
    <location>
        <begin position="42"/>
        <end position="55"/>
    </location>
</feature>
<gene>
    <name evidence="2" type="primary">ORFRU2-R</name>
</gene>
<dbReference type="EMBL" id="AF210726">
    <property type="protein sequence ID" value="AAF60057.1"/>
    <property type="molecule type" value="Genomic_DNA"/>
</dbReference>
<sequence>MCTPFRGSPPTTKAGHQAPKSPGPFMPKYKRDRRSTFTNNTVDRKYNSVVGDRKLPNPKMHGHSPQNLERTSKNMRQ</sequence>
<evidence type="ECO:0000256" key="1">
    <source>
        <dbReference type="SAM" id="MobiDB-lite"/>
    </source>
</evidence>
<reference evidence="2 3" key="1">
    <citation type="journal article" date="2000" name="J. Virol.">
        <title>The primary sequence of rhesus monkey rhadinovirus isolate 26-95: sequence similarities to Kaposi's sarcoma-associated herpesvirus and rhesus monkey rhadinovirus isolate 17577.</title>
        <authorList>
            <person name="Alexander L."/>
            <person name="Denekamp L."/>
            <person name="Knapp A."/>
            <person name="Auerbach M.R."/>
            <person name="Damania B."/>
            <person name="Desrosiers R.C."/>
        </authorList>
    </citation>
    <scope>NUCLEOTIDE SEQUENCE [LARGE SCALE GENOMIC DNA]</scope>
    <source>
        <strain evidence="2">Macaca mulatta rhadinovirus isolate 26-95</strain>
    </source>
</reference>
<feature type="region of interest" description="Disordered" evidence="1">
    <location>
        <begin position="1"/>
        <end position="77"/>
    </location>
</feature>
<proteinExistence type="predicted"/>
<protein>
    <submittedName>
        <fullName evidence="2">ORFRU2-R</fullName>
    </submittedName>
</protein>
<accession>Q9J2I4</accession>